<protein>
    <recommendedName>
        <fullName evidence="1">Methyltransferase type 11 domain-containing protein</fullName>
    </recommendedName>
</protein>
<accession>A0A2W5R0L3</accession>
<dbReference type="AlphaFoldDB" id="A0A2W5R0L3"/>
<dbReference type="CDD" id="cd02440">
    <property type="entry name" value="AdoMet_MTases"/>
    <property type="match status" value="1"/>
</dbReference>
<name>A0A2W5R0L3_ANCNO</name>
<comment type="caution">
    <text evidence="2">The sequence shown here is derived from an EMBL/GenBank/DDBJ whole genome shotgun (WGS) entry which is preliminary data.</text>
</comment>
<organism evidence="2 3">
    <name type="scientific">Ancylobacter novellus</name>
    <name type="common">Thiobacillus novellus</name>
    <dbReference type="NCBI Taxonomy" id="921"/>
    <lineage>
        <taxon>Bacteria</taxon>
        <taxon>Pseudomonadati</taxon>
        <taxon>Pseudomonadota</taxon>
        <taxon>Alphaproteobacteria</taxon>
        <taxon>Hyphomicrobiales</taxon>
        <taxon>Xanthobacteraceae</taxon>
        <taxon>Ancylobacter</taxon>
    </lineage>
</organism>
<dbReference type="InterPro" id="IPR013216">
    <property type="entry name" value="Methyltransf_11"/>
</dbReference>
<dbReference type="Pfam" id="PF08241">
    <property type="entry name" value="Methyltransf_11"/>
    <property type="match status" value="1"/>
</dbReference>
<dbReference type="EMBL" id="QFQD01000032">
    <property type="protein sequence ID" value="PZQ82394.1"/>
    <property type="molecule type" value="Genomic_DNA"/>
</dbReference>
<dbReference type="SUPFAM" id="SSF158997">
    <property type="entry name" value="Trm112p-like"/>
    <property type="match status" value="1"/>
</dbReference>
<evidence type="ECO:0000313" key="2">
    <source>
        <dbReference type="EMBL" id="PZQ82394.1"/>
    </source>
</evidence>
<evidence type="ECO:0000259" key="1">
    <source>
        <dbReference type="Pfam" id="PF08241"/>
    </source>
</evidence>
<dbReference type="SUPFAM" id="SSF53335">
    <property type="entry name" value="S-adenosyl-L-methionine-dependent methyltransferases"/>
    <property type="match status" value="1"/>
</dbReference>
<dbReference type="GO" id="GO:0008757">
    <property type="term" value="F:S-adenosylmethionine-dependent methyltransferase activity"/>
    <property type="evidence" value="ECO:0007669"/>
    <property type="project" value="InterPro"/>
</dbReference>
<evidence type="ECO:0000313" key="3">
    <source>
        <dbReference type="Proteomes" id="UP000248887"/>
    </source>
</evidence>
<sequence length="484" mass="53698">MVGYHFVLATLMRYLLAAKTKKLADFRCPSCKGRLVKSLPDEIMTCRKCGETFHTCFSVPILVSNTAVVNRRELPSSDFARQVAAVRSATSPATLDALRRAFALEFNFSHPVMQSESGQFLDRLRSSGGTIDEPYPTAKSDAPSQPYVNVIDKINLQAEPLCPPLPIATGTLSAFNLRMFNAGEATLSSKAETQYRLACKISPIDGDIADEGERTNLLIDLPPGRGITQPVRFRTPNVPGRYRLGVYALIEDIVWLDEICALEIDVVDEADLQEEFAWNLTDISRDYGADHSYALDLTRDWMGPPGWRKPRVLEIGGNMDPMVNELGIKAYNLDVDPYGLMAGSIFAGPDHPVTNIVGDGMNLPFPDGFFDAIMMFATFHHFPDPVALLRHLKTKLAANGQIFLMCEPIGHAFAESGYDGYVRELEHGAYEQAFMPWEYEAMIRDAGLVVAHNVMDVGSAKIALRHPPDNRLSARVKRWLTGRV</sequence>
<dbReference type="Gene3D" id="3.40.50.150">
    <property type="entry name" value="Vaccinia Virus protein VP39"/>
    <property type="match status" value="1"/>
</dbReference>
<proteinExistence type="predicted"/>
<dbReference type="Proteomes" id="UP000248887">
    <property type="component" value="Unassembled WGS sequence"/>
</dbReference>
<gene>
    <name evidence="2" type="ORF">DI549_11570</name>
</gene>
<dbReference type="InterPro" id="IPR029063">
    <property type="entry name" value="SAM-dependent_MTases_sf"/>
</dbReference>
<feature type="domain" description="Methyltransferase type 11" evidence="1">
    <location>
        <begin position="321"/>
        <end position="403"/>
    </location>
</feature>
<reference evidence="2 3" key="1">
    <citation type="submission" date="2017-08" db="EMBL/GenBank/DDBJ databases">
        <title>Infants hospitalized years apart are colonized by the same room-sourced microbial strains.</title>
        <authorList>
            <person name="Brooks B."/>
            <person name="Olm M.R."/>
            <person name="Firek B.A."/>
            <person name="Baker R."/>
            <person name="Thomas B.C."/>
            <person name="Morowitz M.J."/>
            <person name="Banfield J.F."/>
        </authorList>
    </citation>
    <scope>NUCLEOTIDE SEQUENCE [LARGE SCALE GENOMIC DNA]</scope>
    <source>
        <strain evidence="2">S2_005_001_R2_27</strain>
    </source>
</reference>